<feature type="compositionally biased region" description="Basic and acidic residues" evidence="1">
    <location>
        <begin position="7"/>
        <end position="25"/>
    </location>
</feature>
<evidence type="ECO:0000256" key="1">
    <source>
        <dbReference type="SAM" id="MobiDB-lite"/>
    </source>
</evidence>
<sequence length="201" mass="22791">MATAFEATRDLRAAAQDPKRAKEQYSKWSRGSRPLPGSKYDILDNSFHTGTKVRPQRALPENRIRNHNIVKAKIPWDIPHNHSRAKVNPMEELSDPLTRSLIESLPSAERPKTNVADDFLYSFDRVDSPGQPLSLDVFVKSDGKGTEKLIEREYEVLDINGDALKGRKARRILRHPSPKRHATTDLDVEDVDGFQLIKAES</sequence>
<protein>
    <submittedName>
        <fullName evidence="2">Uncharacterized protein</fullName>
    </submittedName>
</protein>
<evidence type="ECO:0000313" key="3">
    <source>
        <dbReference type="Proteomes" id="UP001446871"/>
    </source>
</evidence>
<dbReference type="Proteomes" id="UP001446871">
    <property type="component" value="Unassembled WGS sequence"/>
</dbReference>
<feature type="region of interest" description="Disordered" evidence="1">
    <location>
        <begin position="1"/>
        <end position="41"/>
    </location>
</feature>
<proteinExistence type="predicted"/>
<evidence type="ECO:0000313" key="2">
    <source>
        <dbReference type="EMBL" id="KAK8059749.1"/>
    </source>
</evidence>
<gene>
    <name evidence="2" type="ORF">PG996_009679</name>
</gene>
<comment type="caution">
    <text evidence="2">The sequence shown here is derived from an EMBL/GenBank/DDBJ whole genome shotgun (WGS) entry which is preliminary data.</text>
</comment>
<name>A0ABR1UPJ6_9PEZI</name>
<dbReference type="EMBL" id="JAQQWM010000006">
    <property type="protein sequence ID" value="KAK8059749.1"/>
    <property type="molecule type" value="Genomic_DNA"/>
</dbReference>
<accession>A0ABR1UPJ6</accession>
<organism evidence="2 3">
    <name type="scientific">Apiospora saccharicola</name>
    <dbReference type="NCBI Taxonomy" id="335842"/>
    <lineage>
        <taxon>Eukaryota</taxon>
        <taxon>Fungi</taxon>
        <taxon>Dikarya</taxon>
        <taxon>Ascomycota</taxon>
        <taxon>Pezizomycotina</taxon>
        <taxon>Sordariomycetes</taxon>
        <taxon>Xylariomycetidae</taxon>
        <taxon>Amphisphaeriales</taxon>
        <taxon>Apiosporaceae</taxon>
        <taxon>Apiospora</taxon>
    </lineage>
</organism>
<reference evidence="2 3" key="1">
    <citation type="submission" date="2023-01" db="EMBL/GenBank/DDBJ databases">
        <title>Analysis of 21 Apiospora genomes using comparative genomics revels a genus with tremendous synthesis potential of carbohydrate active enzymes and secondary metabolites.</title>
        <authorList>
            <person name="Sorensen T."/>
        </authorList>
    </citation>
    <scope>NUCLEOTIDE SEQUENCE [LARGE SCALE GENOMIC DNA]</scope>
    <source>
        <strain evidence="2 3">CBS 83171</strain>
    </source>
</reference>
<keyword evidence="3" id="KW-1185">Reference proteome</keyword>